<keyword evidence="4 9" id="KW-0067">ATP-binding</keyword>
<evidence type="ECO:0000259" key="7">
    <source>
        <dbReference type="Pfam" id="PF01935"/>
    </source>
</evidence>
<comment type="caution">
    <text evidence="9">The sequence shown here is derived from an EMBL/GenBank/DDBJ whole genome shotgun (WGS) entry which is preliminary data.</text>
</comment>
<dbReference type="EMBL" id="QRHQ01000001">
    <property type="protein sequence ID" value="RHF93567.1"/>
    <property type="molecule type" value="Genomic_DNA"/>
</dbReference>
<evidence type="ECO:0000313" key="10">
    <source>
        <dbReference type="Proteomes" id="UP000283485"/>
    </source>
</evidence>
<dbReference type="InterPro" id="IPR027417">
    <property type="entry name" value="P-loop_NTPase"/>
</dbReference>
<dbReference type="Pfam" id="PF01935">
    <property type="entry name" value="DUF87"/>
    <property type="match status" value="1"/>
</dbReference>
<evidence type="ECO:0000256" key="1">
    <source>
        <dbReference type="ARBA" id="ARBA00022741"/>
    </source>
</evidence>
<keyword evidence="1" id="KW-0547">Nucleotide-binding</keyword>
<evidence type="ECO:0000256" key="6">
    <source>
        <dbReference type="ARBA" id="ARBA00023235"/>
    </source>
</evidence>
<dbReference type="GO" id="GO:0005524">
    <property type="term" value="F:ATP binding"/>
    <property type="evidence" value="ECO:0007669"/>
    <property type="project" value="UniProtKB-KW"/>
</dbReference>
<evidence type="ECO:0000256" key="5">
    <source>
        <dbReference type="ARBA" id="ARBA00023125"/>
    </source>
</evidence>
<keyword evidence="3" id="KW-0347">Helicase</keyword>
<dbReference type="SUPFAM" id="SSF52540">
    <property type="entry name" value="P-loop containing nucleoside triphosphate hydrolases"/>
    <property type="match status" value="1"/>
</dbReference>
<dbReference type="InterPro" id="IPR002789">
    <property type="entry name" value="HerA_central"/>
</dbReference>
<dbReference type="Pfam" id="PF05872">
    <property type="entry name" value="HerA_C"/>
    <property type="match status" value="1"/>
</dbReference>
<dbReference type="PANTHER" id="PTHR42957">
    <property type="entry name" value="HELICASE MJ1565-RELATED"/>
    <property type="match status" value="1"/>
</dbReference>
<dbReference type="RefSeq" id="WP_118211029.1">
    <property type="nucleotide sequence ID" value="NZ_CATZFG010000016.1"/>
</dbReference>
<dbReference type="InterPro" id="IPR033186">
    <property type="entry name" value="HerA_C"/>
</dbReference>
<proteinExistence type="predicted"/>
<evidence type="ECO:0000313" key="9">
    <source>
        <dbReference type="EMBL" id="RHF93567.1"/>
    </source>
</evidence>
<dbReference type="GO" id="GO:0003677">
    <property type="term" value="F:DNA binding"/>
    <property type="evidence" value="ECO:0007669"/>
    <property type="project" value="UniProtKB-KW"/>
</dbReference>
<name>A0A414RK87_9BACT</name>
<dbReference type="Proteomes" id="UP000283485">
    <property type="component" value="Unassembled WGS sequence"/>
</dbReference>
<keyword evidence="5" id="KW-0238">DNA-binding</keyword>
<dbReference type="GO" id="GO:0004386">
    <property type="term" value="F:helicase activity"/>
    <property type="evidence" value="ECO:0007669"/>
    <property type="project" value="UniProtKB-KW"/>
</dbReference>
<protein>
    <submittedName>
        <fullName evidence="9">ATP-binding protein</fullName>
    </submittedName>
</protein>
<sequence>MKPFDHNKFVGYVCEVTPQYVRLQIPSAKLLHTFYFNGEIFSGGSVGSFVVIEGQEYGFLGRVFELNLPQGERTEITNRSINEEDTQFHPIAKVELLALFDIYKPESIIKTVSRYPSVGSKVFSCSDEQIGAYISAFGIKTGDKDVPFAPLGKLTSNNALCNISLNSLFGRHCAVLGTTGGGKSWTVAKLLELASDYTENKCILIDATGEYNNINENIQNIELGTGEYIFDYKNLSIDELYYLLHPSSKTQVPKLMEAIRSLKMSKLDNNTELSLYYKQNPQGNPIKGNIYKAKKIKRAFEVFYYNHIVQIEDKSCNFDFNLLAAQITNECNWDSDRNNPSMWGDRNENDVSNCISLISRINNVMSTSEYNKIFGFRKDTIPDAKDLREGIQEFLKGENSVLRLNFSKVSFDYQVREILVNAIGNYLLNEARKGLYKDNPIIIFMDEAHQFLNKSIADEYFSAKPLDAFEQISKEARKYGLFLCIATQMPRDIPLGTLSQMGTFVVHRLINEQDKKAVENAASAANRNSLSFLPSFGEGEALLVGVDFPMPLTIKVNAPQKVPDSQTPKLKQKGKHI</sequence>
<reference evidence="9 10" key="1">
    <citation type="submission" date="2018-08" db="EMBL/GenBank/DDBJ databases">
        <title>A genome reference for cultivated species of the human gut microbiota.</title>
        <authorList>
            <person name="Zou Y."/>
            <person name="Xue W."/>
            <person name="Luo G."/>
        </authorList>
    </citation>
    <scope>NUCLEOTIDE SEQUENCE [LARGE SCALE GENOMIC DNA]</scope>
    <source>
        <strain evidence="9 10">AM23-23</strain>
    </source>
</reference>
<dbReference type="PANTHER" id="PTHR42957:SF1">
    <property type="entry name" value="HELICASE MJ1565-RELATED"/>
    <property type="match status" value="1"/>
</dbReference>
<evidence type="ECO:0000256" key="4">
    <source>
        <dbReference type="ARBA" id="ARBA00022840"/>
    </source>
</evidence>
<dbReference type="GO" id="GO:0016787">
    <property type="term" value="F:hydrolase activity"/>
    <property type="evidence" value="ECO:0007669"/>
    <property type="project" value="UniProtKB-KW"/>
</dbReference>
<feature type="domain" description="Helicase HerA central" evidence="7">
    <location>
        <begin position="151"/>
        <end position="271"/>
    </location>
</feature>
<evidence type="ECO:0000259" key="8">
    <source>
        <dbReference type="Pfam" id="PF05872"/>
    </source>
</evidence>
<organism evidence="9 10">
    <name type="scientific">Phocaeicola plebeius</name>
    <dbReference type="NCBI Taxonomy" id="310297"/>
    <lineage>
        <taxon>Bacteria</taxon>
        <taxon>Pseudomonadati</taxon>
        <taxon>Bacteroidota</taxon>
        <taxon>Bacteroidia</taxon>
        <taxon>Bacteroidales</taxon>
        <taxon>Bacteroidaceae</taxon>
        <taxon>Phocaeicola</taxon>
    </lineage>
</organism>
<dbReference type="InterPro" id="IPR008571">
    <property type="entry name" value="HerA-like"/>
</dbReference>
<evidence type="ECO:0000256" key="2">
    <source>
        <dbReference type="ARBA" id="ARBA00022801"/>
    </source>
</evidence>
<feature type="domain" description="Helicase HerA-like C-terminal" evidence="8">
    <location>
        <begin position="441"/>
        <end position="544"/>
    </location>
</feature>
<dbReference type="Gene3D" id="3.40.50.300">
    <property type="entry name" value="P-loop containing nucleotide triphosphate hydrolases"/>
    <property type="match status" value="2"/>
</dbReference>
<dbReference type="AlphaFoldDB" id="A0A414RK87"/>
<gene>
    <name evidence="9" type="ORF">DW653_01545</name>
</gene>
<keyword evidence="6" id="KW-0413">Isomerase</keyword>
<evidence type="ECO:0000256" key="3">
    <source>
        <dbReference type="ARBA" id="ARBA00022806"/>
    </source>
</evidence>
<accession>A0A414RK87</accession>
<keyword evidence="2" id="KW-0378">Hydrolase</keyword>